<evidence type="ECO:0000313" key="3">
    <source>
        <dbReference type="EnsemblPlants" id="Pp3c14_25290V3.1"/>
    </source>
</evidence>
<reference evidence="2 4" key="1">
    <citation type="journal article" date="2008" name="Science">
        <title>The Physcomitrella genome reveals evolutionary insights into the conquest of land by plants.</title>
        <authorList>
            <person name="Rensing S."/>
            <person name="Lang D."/>
            <person name="Zimmer A."/>
            <person name="Terry A."/>
            <person name="Salamov A."/>
            <person name="Shapiro H."/>
            <person name="Nishiyama T."/>
            <person name="Perroud P.-F."/>
            <person name="Lindquist E."/>
            <person name="Kamisugi Y."/>
            <person name="Tanahashi T."/>
            <person name="Sakakibara K."/>
            <person name="Fujita T."/>
            <person name="Oishi K."/>
            <person name="Shin-I T."/>
            <person name="Kuroki Y."/>
            <person name="Toyoda A."/>
            <person name="Suzuki Y."/>
            <person name="Hashimoto A."/>
            <person name="Yamaguchi K."/>
            <person name="Sugano A."/>
            <person name="Kohara Y."/>
            <person name="Fujiyama A."/>
            <person name="Anterola A."/>
            <person name="Aoki S."/>
            <person name="Ashton N."/>
            <person name="Barbazuk W.B."/>
            <person name="Barker E."/>
            <person name="Bennetzen J."/>
            <person name="Bezanilla M."/>
            <person name="Blankenship R."/>
            <person name="Cho S.H."/>
            <person name="Dutcher S."/>
            <person name="Estelle M."/>
            <person name="Fawcett J.A."/>
            <person name="Gundlach H."/>
            <person name="Hanada K."/>
            <person name="Heyl A."/>
            <person name="Hicks K.A."/>
            <person name="Hugh J."/>
            <person name="Lohr M."/>
            <person name="Mayer K."/>
            <person name="Melkozernov A."/>
            <person name="Murata T."/>
            <person name="Nelson D."/>
            <person name="Pils B."/>
            <person name="Prigge M."/>
            <person name="Reiss B."/>
            <person name="Renner T."/>
            <person name="Rombauts S."/>
            <person name="Rushton P."/>
            <person name="Sanderfoot A."/>
            <person name="Schween G."/>
            <person name="Shiu S.-H."/>
            <person name="Stueber K."/>
            <person name="Theodoulou F.L."/>
            <person name="Tu H."/>
            <person name="Van de Peer Y."/>
            <person name="Verrier P.J."/>
            <person name="Waters E."/>
            <person name="Wood A."/>
            <person name="Yang L."/>
            <person name="Cove D."/>
            <person name="Cuming A."/>
            <person name="Hasebe M."/>
            <person name="Lucas S."/>
            <person name="Mishler D.B."/>
            <person name="Reski R."/>
            <person name="Grigoriev I."/>
            <person name="Quatrano R.S."/>
            <person name="Boore J.L."/>
        </authorList>
    </citation>
    <scope>NUCLEOTIDE SEQUENCE [LARGE SCALE GENOMIC DNA]</scope>
    <source>
        <strain evidence="3 4">cv. Gransden 2004</strain>
    </source>
</reference>
<sequence length="1194" mass="132045">MGMDWTDKKGMHWTDRLEAIKLYIFDLEGNVIARDVLQRVPNGFTLREAIERTRSADPAVQESALWLVAGVLFKAIEGLQAQQVHSRMRNAPTNAANVDVDWQALWTFAIGPELELASALRLALDSTDTSVIAACSKALHALLSCTANETIFNIQEGVWPGNKSVFTAPVFRRKINQEDGLMGGGRWKYHVNAIDLYPPYYTENSLSDTEEDKDLIGDEATVTSKDVTAGLLRMGLLSRIQYILEVERLSSADEHLLYVVIAVSRHSPAAAKAVMKCPRLMDSIIQRFLLTDEDLNSGLRPAHTNAIRLLKILSQSSTANCIRFAETGALQVAQCELYKQGFPLPSDPRLGEDSFKAVCSTIVECLRLWRVCVNQQIGIALFPDIYPALRCWLKPPPLKEISPKNSDDILVLAQESYSLLERLAWTLPILHTPGSMHVNWAWNVAVPLVETALDWLSKDRIAAVNKELASLASRVNMEAQNPAHTSLMKLVGTVGSILHFLATVCEMFSESSSEEGRTTGLNNQSLHPVIHKLAIALVSNGFLTYRNGKQGDPESTRSLLQTLELLWVEANEETAVTITSCMHGIVRLLSVTDQLYQQLEQKTNEVIFEGSSIQQTLSRGLISAADGELRDLLDIVGKELIARRYLMVSLESCEKSGPAPGLGLGWGQVGGGVWSKRGLHVKGIARLVTELLEVLPLSPAGGNALANEVLLWRMNCCLCAAAVAGPGDGDIIQRICSNVMLHPSTLATLLQSLDATLKPDKTEVQKADTVNVYEDISKILLEHYRKVWLCGKPDKSSRGRGSKNGKPMKLKTSLISSKLSNLSEESAKLAAEKSRNESLANDVVAEWANQRLPLPPHWIFSPMAINLGGLNDETRGNAPECTILENGKFIISQDEQIGMEDAIKCGVVWLLGLEILSQSVQLQSEEHALRAIPIVRKVHALSGLFVLGDDMFLNEYLKDCVSCMQRLYGRFLDASGPQASNDPRQILDFEGVIDEDYRDFIEILVNKFSSASSTNARFGRQVALYLRQDISASLRLLTWLALAASQSLKLLPPLSECGTNPRRYLFPFEKNPQVIEAFAYAWTSGALDVADTENCMAHAQSLHHLAAFIFQEGMESQDHMLSKTAKALFATQRLEEQDFMKKMVEYPLTFPAEPICSEELERRLNIIQNVCGSDNTIVNNVTRLRGILVGSVLR</sequence>
<evidence type="ECO:0000259" key="1">
    <source>
        <dbReference type="Pfam" id="PF25766"/>
    </source>
</evidence>
<dbReference type="OrthoDB" id="348201at2759"/>
<evidence type="ECO:0000313" key="4">
    <source>
        <dbReference type="Proteomes" id="UP000006727"/>
    </source>
</evidence>
<dbReference type="GO" id="GO:0005634">
    <property type="term" value="C:nucleus"/>
    <property type="evidence" value="ECO:0000318"/>
    <property type="project" value="GO_Central"/>
</dbReference>
<reference evidence="2 4" key="2">
    <citation type="journal article" date="2018" name="Plant J.">
        <title>The Physcomitrella patens chromosome-scale assembly reveals moss genome structure and evolution.</title>
        <authorList>
            <person name="Lang D."/>
            <person name="Ullrich K.K."/>
            <person name="Murat F."/>
            <person name="Fuchs J."/>
            <person name="Jenkins J."/>
            <person name="Haas F.B."/>
            <person name="Piednoel M."/>
            <person name="Gundlach H."/>
            <person name="Van Bel M."/>
            <person name="Meyberg R."/>
            <person name="Vives C."/>
            <person name="Morata J."/>
            <person name="Symeonidi A."/>
            <person name="Hiss M."/>
            <person name="Muchero W."/>
            <person name="Kamisugi Y."/>
            <person name="Saleh O."/>
            <person name="Blanc G."/>
            <person name="Decker E.L."/>
            <person name="van Gessel N."/>
            <person name="Grimwood J."/>
            <person name="Hayes R.D."/>
            <person name="Graham S.W."/>
            <person name="Gunter L.E."/>
            <person name="McDaniel S.F."/>
            <person name="Hoernstein S.N.W."/>
            <person name="Larsson A."/>
            <person name="Li F.W."/>
            <person name="Perroud P.F."/>
            <person name="Phillips J."/>
            <person name="Ranjan P."/>
            <person name="Rokshar D.S."/>
            <person name="Rothfels C.J."/>
            <person name="Schneider L."/>
            <person name="Shu S."/>
            <person name="Stevenson D.W."/>
            <person name="Thummler F."/>
            <person name="Tillich M."/>
            <person name="Villarreal Aguilar J.C."/>
            <person name="Widiez T."/>
            <person name="Wong G.K."/>
            <person name="Wymore A."/>
            <person name="Zhang Y."/>
            <person name="Zimmer A.D."/>
            <person name="Quatrano R.S."/>
            <person name="Mayer K.F.X."/>
            <person name="Goodstein D."/>
            <person name="Casacuberta J.M."/>
            <person name="Vandepoele K."/>
            <person name="Reski R."/>
            <person name="Cuming A.C."/>
            <person name="Tuskan G.A."/>
            <person name="Maumus F."/>
            <person name="Salse J."/>
            <person name="Schmutz J."/>
            <person name="Rensing S.A."/>
        </authorList>
    </citation>
    <scope>NUCLEOTIDE SEQUENCE [LARGE SCALE GENOMIC DNA]</scope>
    <source>
        <strain evidence="3 4">cv. Gransden 2004</strain>
    </source>
</reference>
<dbReference type="RefSeq" id="XP_024394699.1">
    <property type="nucleotide sequence ID" value="XM_024538931.2"/>
</dbReference>
<dbReference type="Gramene" id="Pp3c14_25290V3.2">
    <property type="protein sequence ID" value="Pp3c14_25290V3.2"/>
    <property type="gene ID" value="Pp3c14_25290"/>
</dbReference>
<dbReference type="OMA" id="MCHNDSA"/>
<proteinExistence type="predicted"/>
<dbReference type="InterPro" id="IPR057989">
    <property type="entry name" value="TPR_RPAP1/MINIYO-like"/>
</dbReference>
<dbReference type="Pfam" id="PF25766">
    <property type="entry name" value="TPR_RPAP1"/>
    <property type="match status" value="1"/>
</dbReference>
<protein>
    <recommendedName>
        <fullName evidence="1">RPAP1/MINIYO-like TPR repeats domain-containing protein</fullName>
    </recommendedName>
</protein>
<dbReference type="InterPro" id="IPR055326">
    <property type="entry name" value="MINIYO"/>
</dbReference>
<dbReference type="PANTHER" id="PTHR47605">
    <property type="entry name" value="TRANSCRIPTIONAL ELONGATION REGULATOR MINIYO"/>
    <property type="match status" value="1"/>
</dbReference>
<dbReference type="STRING" id="3218.A0A2K1JJ87"/>
<keyword evidence="4" id="KW-1185">Reference proteome</keyword>
<feature type="domain" description="RPAP1/MINIYO-like TPR repeats" evidence="1">
    <location>
        <begin position="921"/>
        <end position="1113"/>
    </location>
</feature>
<reference evidence="3" key="3">
    <citation type="submission" date="2020-12" db="UniProtKB">
        <authorList>
            <consortium name="EnsemblPlants"/>
        </authorList>
    </citation>
    <scope>IDENTIFICATION</scope>
</reference>
<dbReference type="EMBL" id="ABEU02000014">
    <property type="protein sequence ID" value="PNR41614.1"/>
    <property type="molecule type" value="Genomic_DNA"/>
</dbReference>
<organism evidence="2">
    <name type="scientific">Physcomitrium patens</name>
    <name type="common">Spreading-leaved earth moss</name>
    <name type="synonym">Physcomitrella patens</name>
    <dbReference type="NCBI Taxonomy" id="3218"/>
    <lineage>
        <taxon>Eukaryota</taxon>
        <taxon>Viridiplantae</taxon>
        <taxon>Streptophyta</taxon>
        <taxon>Embryophyta</taxon>
        <taxon>Bryophyta</taxon>
        <taxon>Bryophytina</taxon>
        <taxon>Bryopsida</taxon>
        <taxon>Funariidae</taxon>
        <taxon>Funariales</taxon>
        <taxon>Funariaceae</taxon>
        <taxon>Physcomitrium</taxon>
    </lineage>
</organism>
<name>A0A2K1JJ87_PHYPA</name>
<gene>
    <name evidence="3" type="primary">LOC112291480</name>
    <name evidence="2" type="ORF">PHYPA_019018</name>
</gene>
<dbReference type="SUPFAM" id="SSF48371">
    <property type="entry name" value="ARM repeat"/>
    <property type="match status" value="1"/>
</dbReference>
<dbReference type="GO" id="GO:0030154">
    <property type="term" value="P:cell differentiation"/>
    <property type="evidence" value="ECO:0000318"/>
    <property type="project" value="GO_Central"/>
</dbReference>
<dbReference type="KEGG" id="ppp:112291480"/>
<dbReference type="AlphaFoldDB" id="A0A2K1JJ87"/>
<dbReference type="InterPro" id="IPR016024">
    <property type="entry name" value="ARM-type_fold"/>
</dbReference>
<dbReference type="EnsemblPlants" id="Pp3c14_25290V3.2">
    <property type="protein sequence ID" value="Pp3c14_25290V3.2"/>
    <property type="gene ID" value="Pp3c14_25290"/>
</dbReference>
<dbReference type="PANTHER" id="PTHR47605:SF2">
    <property type="entry name" value="TRANSCRIPTIONAL ELONGATION REGULATOR MINIYO"/>
    <property type="match status" value="1"/>
</dbReference>
<dbReference type="Proteomes" id="UP000006727">
    <property type="component" value="Chromosome 14"/>
</dbReference>
<dbReference type="GeneID" id="112291480"/>
<evidence type="ECO:0000313" key="2">
    <source>
        <dbReference type="EMBL" id="PNR41614.1"/>
    </source>
</evidence>
<dbReference type="Gramene" id="Pp3c14_25290V3.1">
    <property type="protein sequence ID" value="Pp3c14_25290V3.1"/>
    <property type="gene ID" value="Pp3c14_25290"/>
</dbReference>
<dbReference type="EnsemblPlants" id="Pp3c14_25290V3.1">
    <property type="protein sequence ID" value="Pp3c14_25290V3.1"/>
    <property type="gene ID" value="Pp3c14_25290"/>
</dbReference>
<accession>A0A2K1JJ87</accession>
<dbReference type="PaxDb" id="3218-PP1S69_201V6.1"/>